<sequence>MAEILLHCKKIEVLICMEWEDAEYFDGVPLIDDVRFVFMGLSASSYERDWEIGARGGIDFWQRADKFVAKKRRGEIKPSLFSPLDTTGRWDLISSSSTRISGVLDPKNSSTDFGGFDSHKRTAWLFLYQFFEESSISGLDGRTLGAQLHWHLWSQRRKPQIGQGWEREGGRIRAS</sequence>
<accession>A0AAD7N3S7</accession>
<evidence type="ECO:0000313" key="1">
    <source>
        <dbReference type="EMBL" id="KAJ7744280.1"/>
    </source>
</evidence>
<protein>
    <submittedName>
        <fullName evidence="1">Uncharacterized protein</fullName>
    </submittedName>
</protein>
<reference evidence="1" key="1">
    <citation type="submission" date="2023-03" db="EMBL/GenBank/DDBJ databases">
        <title>Massive genome expansion in bonnet fungi (Mycena s.s.) driven by repeated elements and novel gene families across ecological guilds.</title>
        <authorList>
            <consortium name="Lawrence Berkeley National Laboratory"/>
            <person name="Harder C.B."/>
            <person name="Miyauchi S."/>
            <person name="Viragh M."/>
            <person name="Kuo A."/>
            <person name="Thoen E."/>
            <person name="Andreopoulos B."/>
            <person name="Lu D."/>
            <person name="Skrede I."/>
            <person name="Drula E."/>
            <person name="Henrissat B."/>
            <person name="Morin E."/>
            <person name="Kohler A."/>
            <person name="Barry K."/>
            <person name="LaButti K."/>
            <person name="Morin E."/>
            <person name="Salamov A."/>
            <person name="Lipzen A."/>
            <person name="Mereny Z."/>
            <person name="Hegedus B."/>
            <person name="Baldrian P."/>
            <person name="Stursova M."/>
            <person name="Weitz H."/>
            <person name="Taylor A."/>
            <person name="Grigoriev I.V."/>
            <person name="Nagy L.G."/>
            <person name="Martin F."/>
            <person name="Kauserud H."/>
        </authorList>
    </citation>
    <scope>NUCLEOTIDE SEQUENCE</scope>
    <source>
        <strain evidence="1">CBHHK188m</strain>
    </source>
</reference>
<evidence type="ECO:0000313" key="2">
    <source>
        <dbReference type="Proteomes" id="UP001215280"/>
    </source>
</evidence>
<keyword evidence="2" id="KW-1185">Reference proteome</keyword>
<gene>
    <name evidence="1" type="ORF">DFH07DRAFT_777145</name>
</gene>
<comment type="caution">
    <text evidence="1">The sequence shown here is derived from an EMBL/GenBank/DDBJ whole genome shotgun (WGS) entry which is preliminary data.</text>
</comment>
<dbReference type="EMBL" id="JARJLG010000108">
    <property type="protein sequence ID" value="KAJ7744280.1"/>
    <property type="molecule type" value="Genomic_DNA"/>
</dbReference>
<organism evidence="1 2">
    <name type="scientific">Mycena maculata</name>
    <dbReference type="NCBI Taxonomy" id="230809"/>
    <lineage>
        <taxon>Eukaryota</taxon>
        <taxon>Fungi</taxon>
        <taxon>Dikarya</taxon>
        <taxon>Basidiomycota</taxon>
        <taxon>Agaricomycotina</taxon>
        <taxon>Agaricomycetes</taxon>
        <taxon>Agaricomycetidae</taxon>
        <taxon>Agaricales</taxon>
        <taxon>Marasmiineae</taxon>
        <taxon>Mycenaceae</taxon>
        <taxon>Mycena</taxon>
    </lineage>
</organism>
<proteinExistence type="predicted"/>
<dbReference type="AlphaFoldDB" id="A0AAD7N3S7"/>
<name>A0AAD7N3S7_9AGAR</name>
<dbReference type="Proteomes" id="UP001215280">
    <property type="component" value="Unassembled WGS sequence"/>
</dbReference>